<organism evidence="1 2">
    <name type="scientific">Sphingobacterium populi</name>
    <dbReference type="NCBI Taxonomy" id="1812824"/>
    <lineage>
        <taxon>Bacteria</taxon>
        <taxon>Pseudomonadati</taxon>
        <taxon>Bacteroidota</taxon>
        <taxon>Sphingobacteriia</taxon>
        <taxon>Sphingobacteriales</taxon>
        <taxon>Sphingobacteriaceae</taxon>
        <taxon>Sphingobacterium</taxon>
    </lineage>
</organism>
<reference evidence="2" key="1">
    <citation type="journal article" date="2019" name="Int. J. Syst. Evol. Microbiol.">
        <title>The Global Catalogue of Microorganisms (GCM) 10K type strain sequencing project: providing services to taxonomists for standard genome sequencing and annotation.</title>
        <authorList>
            <consortium name="The Broad Institute Genomics Platform"/>
            <consortium name="The Broad Institute Genome Sequencing Center for Infectious Disease"/>
            <person name="Wu L."/>
            <person name="Ma J."/>
        </authorList>
    </citation>
    <scope>NUCLEOTIDE SEQUENCE [LARGE SCALE GENOMIC DNA]</scope>
    <source>
        <strain evidence="2">KCTC 42247</strain>
    </source>
</reference>
<dbReference type="Pfam" id="PF01527">
    <property type="entry name" value="HTH_Tnp_1"/>
    <property type="match status" value="1"/>
</dbReference>
<evidence type="ECO:0000313" key="2">
    <source>
        <dbReference type="Proteomes" id="UP001597418"/>
    </source>
</evidence>
<dbReference type="RefSeq" id="WP_156472403.1">
    <property type="nucleotide sequence ID" value="NZ_JBHUMB010000014.1"/>
</dbReference>
<dbReference type="SUPFAM" id="SSF46689">
    <property type="entry name" value="Homeodomain-like"/>
    <property type="match status" value="1"/>
</dbReference>
<dbReference type="InterPro" id="IPR002514">
    <property type="entry name" value="Transposase_8"/>
</dbReference>
<accession>A0ABW5UFV8</accession>
<proteinExistence type="predicted"/>
<sequence length="42" mass="4986">MKKSKFSEHQIVNILKEYESGKATRDICREHGISAPTFYQWK</sequence>
<name>A0ABW5UFV8_9SPHI</name>
<dbReference type="PANTHER" id="PTHR33609">
    <property type="entry name" value="LOW CALCIUM RESPONSE LOCUS PROTEIN S"/>
    <property type="match status" value="1"/>
</dbReference>
<keyword evidence="2" id="KW-1185">Reference proteome</keyword>
<gene>
    <name evidence="1" type="ORF">ACFSQ6_15095</name>
</gene>
<dbReference type="Proteomes" id="UP001597418">
    <property type="component" value="Unassembled WGS sequence"/>
</dbReference>
<dbReference type="Gene3D" id="1.10.10.60">
    <property type="entry name" value="Homeodomain-like"/>
    <property type="match status" value="1"/>
</dbReference>
<evidence type="ECO:0000313" key="1">
    <source>
        <dbReference type="EMBL" id="MFD2744723.1"/>
    </source>
</evidence>
<dbReference type="PANTHER" id="PTHR33609:SF1">
    <property type="entry name" value="TRANSPOSASE"/>
    <property type="match status" value="1"/>
</dbReference>
<dbReference type="InterPro" id="IPR052546">
    <property type="entry name" value="Transposase_8_domain"/>
</dbReference>
<comment type="caution">
    <text evidence="1">The sequence shown here is derived from an EMBL/GenBank/DDBJ whole genome shotgun (WGS) entry which is preliminary data.</text>
</comment>
<protein>
    <submittedName>
        <fullName evidence="1">Transposase</fullName>
    </submittedName>
</protein>
<dbReference type="InterPro" id="IPR009057">
    <property type="entry name" value="Homeodomain-like_sf"/>
</dbReference>
<dbReference type="EMBL" id="JBHUMB010000014">
    <property type="protein sequence ID" value="MFD2744723.1"/>
    <property type="molecule type" value="Genomic_DNA"/>
</dbReference>